<name>A0A085MZ87_9BILA</name>
<gene>
    <name evidence="2" type="ORF">M514_25269</name>
</gene>
<protein>
    <submittedName>
        <fullName evidence="2">Uncharacterized protein</fullName>
    </submittedName>
</protein>
<dbReference type="EMBL" id="KL367593">
    <property type="protein sequence ID" value="KFD62533.1"/>
    <property type="molecule type" value="Genomic_DNA"/>
</dbReference>
<proteinExistence type="predicted"/>
<reference evidence="2" key="1">
    <citation type="journal article" date="2014" name="Nat. Genet.">
        <title>Genome and transcriptome of the porcine whipworm Trichuris suis.</title>
        <authorList>
            <person name="Jex A.R."/>
            <person name="Nejsum P."/>
            <person name="Schwarz E.M."/>
            <person name="Hu L."/>
            <person name="Young N.D."/>
            <person name="Hall R.S."/>
            <person name="Korhonen P.K."/>
            <person name="Liao S."/>
            <person name="Thamsborg S."/>
            <person name="Xia J."/>
            <person name="Xu P."/>
            <person name="Wang S."/>
            <person name="Scheerlinck J.P."/>
            <person name="Hofmann A."/>
            <person name="Sternberg P.W."/>
            <person name="Wang J."/>
            <person name="Gasser R.B."/>
        </authorList>
    </citation>
    <scope>NUCLEOTIDE SEQUENCE [LARGE SCALE GENOMIC DNA]</scope>
    <source>
        <strain evidence="2">DCEP-RM93F</strain>
    </source>
</reference>
<evidence type="ECO:0000313" key="2">
    <source>
        <dbReference type="EMBL" id="KFD62533.1"/>
    </source>
</evidence>
<organism evidence="2">
    <name type="scientific">Trichuris suis</name>
    <name type="common">pig whipworm</name>
    <dbReference type="NCBI Taxonomy" id="68888"/>
    <lineage>
        <taxon>Eukaryota</taxon>
        <taxon>Metazoa</taxon>
        <taxon>Ecdysozoa</taxon>
        <taxon>Nematoda</taxon>
        <taxon>Enoplea</taxon>
        <taxon>Dorylaimia</taxon>
        <taxon>Trichinellida</taxon>
        <taxon>Trichuridae</taxon>
        <taxon>Trichuris</taxon>
    </lineage>
</organism>
<accession>A0A085MZ87</accession>
<dbReference type="AlphaFoldDB" id="A0A085MZ87"/>
<feature type="region of interest" description="Disordered" evidence="1">
    <location>
        <begin position="92"/>
        <end position="126"/>
    </location>
</feature>
<sequence>MLKDDSIATAMVTVTYRDQRNKGERTEATFININAELSGLFWARHQREVRRSPPRSLCLQAPPSDRLRHGPQLSALTLSRRALVHLVSQTVERAPNRPNMAATQQRMSDNEQSNEIYPSVLNRDGF</sequence>
<evidence type="ECO:0000256" key="1">
    <source>
        <dbReference type="SAM" id="MobiDB-lite"/>
    </source>
</evidence>
<dbReference type="Proteomes" id="UP000030758">
    <property type="component" value="Unassembled WGS sequence"/>
</dbReference>
<feature type="compositionally biased region" description="Polar residues" evidence="1">
    <location>
        <begin position="101"/>
        <end position="116"/>
    </location>
</feature>